<dbReference type="Gene3D" id="3.10.100.10">
    <property type="entry name" value="Mannose-Binding Protein A, subunit A"/>
    <property type="match status" value="2"/>
</dbReference>
<dbReference type="Ensembl" id="ENSEEET00000005593.2">
    <property type="protein sequence ID" value="ENSEEEP00000005520.2"/>
    <property type="gene ID" value="ENSEEEG00000002897.2"/>
</dbReference>
<accession>A0A4W4E1L5</accession>
<reference evidence="3" key="5">
    <citation type="submission" date="2025-09" db="UniProtKB">
        <authorList>
            <consortium name="Ensembl"/>
        </authorList>
    </citation>
    <scope>IDENTIFICATION</scope>
</reference>
<dbReference type="OMA" id="DENNGWM"/>
<protein>
    <recommendedName>
        <fullName evidence="2">C-type lectin domain-containing protein</fullName>
    </recommendedName>
</protein>
<dbReference type="Proteomes" id="UP000314983">
    <property type="component" value="Chromosome 2"/>
</dbReference>
<reference evidence="4" key="1">
    <citation type="journal article" date="2014" name="Science">
        <title>Nonhuman genetics. Genomic basis for the convergent evolution of electric organs.</title>
        <authorList>
            <person name="Gallant J.R."/>
            <person name="Traeger L.L."/>
            <person name="Volkening J.D."/>
            <person name="Moffett H."/>
            <person name="Chen P.H."/>
            <person name="Novina C.D."/>
            <person name="Phillips G.N.Jr."/>
            <person name="Anand R."/>
            <person name="Wells G.B."/>
            <person name="Pinch M."/>
            <person name="Guth R."/>
            <person name="Unguez G.A."/>
            <person name="Albert J.S."/>
            <person name="Zakon H.H."/>
            <person name="Samanta M.P."/>
            <person name="Sussman M.R."/>
        </authorList>
    </citation>
    <scope>NUCLEOTIDE SEQUENCE [LARGE SCALE GENOMIC DNA]</scope>
</reference>
<reference evidence="3" key="4">
    <citation type="submission" date="2025-08" db="UniProtKB">
        <authorList>
            <consortium name="Ensembl"/>
        </authorList>
    </citation>
    <scope>IDENTIFICATION</scope>
</reference>
<reference evidence="4" key="2">
    <citation type="journal article" date="2017" name="Sci. Adv.">
        <title>A tail of two voltages: Proteomic comparison of the three electric organs of the electric eel.</title>
        <authorList>
            <person name="Traeger L.L."/>
            <person name="Sabat G."/>
            <person name="Barrett-Wilt G.A."/>
            <person name="Wells G.B."/>
            <person name="Sussman M.R."/>
        </authorList>
    </citation>
    <scope>NUCLEOTIDE SEQUENCE [LARGE SCALE GENOMIC DNA]</scope>
</reference>
<dbReference type="AlphaFoldDB" id="A0A4W4E1L5"/>
<dbReference type="PANTHER" id="PTHR45784:SF8">
    <property type="entry name" value="C-TYPE MANNOSE RECEPTOR 2-RELATED"/>
    <property type="match status" value="1"/>
</dbReference>
<name>A0A4W4E1L5_ELEEL</name>
<dbReference type="InterPro" id="IPR016187">
    <property type="entry name" value="CTDL_fold"/>
</dbReference>
<reference evidence="3" key="3">
    <citation type="submission" date="2020-05" db="EMBL/GenBank/DDBJ databases">
        <title>Electrophorus electricus (electric eel) genome, fEleEle1, primary haplotype.</title>
        <authorList>
            <person name="Myers G."/>
            <person name="Meyer A."/>
            <person name="Fedrigo O."/>
            <person name="Formenti G."/>
            <person name="Rhie A."/>
            <person name="Tracey A."/>
            <person name="Sims Y."/>
            <person name="Jarvis E.D."/>
        </authorList>
    </citation>
    <scope>NUCLEOTIDE SEQUENCE [LARGE SCALE GENOMIC DNA]</scope>
</reference>
<dbReference type="InterPro" id="IPR001304">
    <property type="entry name" value="C-type_lectin-like"/>
</dbReference>
<feature type="domain" description="C-type lectin" evidence="2">
    <location>
        <begin position="149"/>
        <end position="269"/>
    </location>
</feature>
<feature type="compositionally biased region" description="Low complexity" evidence="1">
    <location>
        <begin position="275"/>
        <end position="293"/>
    </location>
</feature>
<evidence type="ECO:0000259" key="2">
    <source>
        <dbReference type="PROSITE" id="PS50041"/>
    </source>
</evidence>
<evidence type="ECO:0000313" key="3">
    <source>
        <dbReference type="Ensembl" id="ENSEEEP00000005520.2"/>
    </source>
</evidence>
<dbReference type="PROSITE" id="PS50041">
    <property type="entry name" value="C_TYPE_LECTIN_2"/>
    <property type="match status" value="2"/>
</dbReference>
<keyword evidence="4" id="KW-1185">Reference proteome</keyword>
<evidence type="ECO:0000313" key="4">
    <source>
        <dbReference type="Proteomes" id="UP000314983"/>
    </source>
</evidence>
<feature type="region of interest" description="Disordered" evidence="1">
    <location>
        <begin position="274"/>
        <end position="293"/>
    </location>
</feature>
<dbReference type="SUPFAM" id="SSF56436">
    <property type="entry name" value="C-type lectin-like"/>
    <property type="match status" value="2"/>
</dbReference>
<dbReference type="PANTHER" id="PTHR45784">
    <property type="entry name" value="C-TYPE LECTIN DOMAIN FAMILY 20 MEMBER A-RELATED"/>
    <property type="match status" value="1"/>
</dbReference>
<dbReference type="Pfam" id="PF00059">
    <property type="entry name" value="Lectin_C"/>
    <property type="match status" value="2"/>
</dbReference>
<feature type="domain" description="C-type lectin" evidence="2">
    <location>
        <begin position="42"/>
        <end position="154"/>
    </location>
</feature>
<evidence type="ECO:0000256" key="1">
    <source>
        <dbReference type="SAM" id="MobiDB-lite"/>
    </source>
</evidence>
<sequence length="293" mass="33230">MSTHICIQGQPTFGLKINFKVKTNVVFTVLLYIFYIENTCVCLPVAHTDVDYPMKWSDAQQYCKTNYDDLSTVSTIDEISHYYSWCMQGKWIGLHSNISYPTDWKWSSGENEPFCPRNYMGQPSLDPGGYCVLLSSSGECYSADCSWHLGFFCMNMYEVVLVQQNLTWEDALDYCRENYLDLGSLRSENWMNDAVAVSKAAQTAYVWIGLRFLAGQWIWTSTGDMDHNAWSVNVQPQCPPRNLRCGALEHMTGIWQPGDCEDKLNFVCFQRTLHSSSSPLPTSSSSLSSSNSG</sequence>
<dbReference type="GeneTree" id="ENSGT00940000163460"/>
<organism evidence="3 4">
    <name type="scientific">Electrophorus electricus</name>
    <name type="common">Electric eel</name>
    <name type="synonym">Gymnotus electricus</name>
    <dbReference type="NCBI Taxonomy" id="8005"/>
    <lineage>
        <taxon>Eukaryota</taxon>
        <taxon>Metazoa</taxon>
        <taxon>Chordata</taxon>
        <taxon>Craniata</taxon>
        <taxon>Vertebrata</taxon>
        <taxon>Euteleostomi</taxon>
        <taxon>Actinopterygii</taxon>
        <taxon>Neopterygii</taxon>
        <taxon>Teleostei</taxon>
        <taxon>Ostariophysi</taxon>
        <taxon>Gymnotiformes</taxon>
        <taxon>Gymnotoidei</taxon>
        <taxon>Gymnotidae</taxon>
        <taxon>Electrophorus</taxon>
    </lineage>
</organism>
<proteinExistence type="predicted"/>
<dbReference type="InterPro" id="IPR016186">
    <property type="entry name" value="C-type_lectin-like/link_sf"/>
</dbReference>
<dbReference type="SMART" id="SM00034">
    <property type="entry name" value="CLECT"/>
    <property type="match status" value="2"/>
</dbReference>